<reference evidence="5" key="1">
    <citation type="submission" date="2021-01" db="EMBL/GenBank/DDBJ databases">
        <authorList>
            <person name="Corre E."/>
            <person name="Pelletier E."/>
            <person name="Niang G."/>
            <person name="Scheremetjew M."/>
            <person name="Finn R."/>
            <person name="Kale V."/>
            <person name="Holt S."/>
            <person name="Cochrane G."/>
            <person name="Meng A."/>
            <person name="Brown T."/>
            <person name="Cohen L."/>
        </authorList>
    </citation>
    <scope>NUCLEOTIDE SEQUENCE</scope>
</reference>
<dbReference type="EMBL" id="HBFQ01053295">
    <property type="protein sequence ID" value="CAD8863596.1"/>
    <property type="molecule type" value="Transcribed_RNA"/>
</dbReference>
<dbReference type="AlphaFoldDB" id="A0A7S1AS83"/>
<proteinExistence type="inferred from homology"/>
<evidence type="ECO:0000256" key="1">
    <source>
        <dbReference type="ARBA" id="ARBA00007796"/>
    </source>
</evidence>
<dbReference type="GO" id="GO:0035556">
    <property type="term" value="P:intracellular signal transduction"/>
    <property type="evidence" value="ECO:0007669"/>
    <property type="project" value="InterPro"/>
</dbReference>
<gene>
    <name evidence="5" type="ORF">NSCI0253_LOCUS37951</name>
</gene>
<comment type="similarity">
    <text evidence="1">Belongs to the SH3BP5 family.</text>
</comment>
<feature type="compositionally biased region" description="Basic residues" evidence="4">
    <location>
        <begin position="335"/>
        <end position="344"/>
    </location>
</feature>
<evidence type="ECO:0000313" key="5">
    <source>
        <dbReference type="EMBL" id="CAD8863596.1"/>
    </source>
</evidence>
<name>A0A7S1AS83_NOCSC</name>
<feature type="region of interest" description="Disordered" evidence="4">
    <location>
        <begin position="327"/>
        <end position="363"/>
    </location>
</feature>
<organism evidence="5">
    <name type="scientific">Noctiluca scintillans</name>
    <name type="common">Sea sparkle</name>
    <name type="synonym">Red tide dinoflagellate</name>
    <dbReference type="NCBI Taxonomy" id="2966"/>
    <lineage>
        <taxon>Eukaryota</taxon>
        <taxon>Sar</taxon>
        <taxon>Alveolata</taxon>
        <taxon>Dinophyceae</taxon>
        <taxon>Noctilucales</taxon>
        <taxon>Noctilucaceae</taxon>
        <taxon>Noctiluca</taxon>
    </lineage>
</organism>
<evidence type="ECO:0000256" key="2">
    <source>
        <dbReference type="ARBA" id="ARBA00023054"/>
    </source>
</evidence>
<feature type="coiled-coil region" evidence="3">
    <location>
        <begin position="26"/>
        <end position="53"/>
    </location>
</feature>
<dbReference type="Pfam" id="PF05276">
    <property type="entry name" value="SH3BP5"/>
    <property type="match status" value="1"/>
</dbReference>
<evidence type="ECO:0000256" key="4">
    <source>
        <dbReference type="SAM" id="MobiDB-lite"/>
    </source>
</evidence>
<feature type="coiled-coil region" evidence="3">
    <location>
        <begin position="82"/>
        <end position="116"/>
    </location>
</feature>
<accession>A0A7S1AS83</accession>
<dbReference type="InterPro" id="IPR007940">
    <property type="entry name" value="SH3BP5"/>
</dbReference>
<protein>
    <submittedName>
        <fullName evidence="5">Uncharacterized protein</fullName>
    </submittedName>
</protein>
<evidence type="ECO:0000256" key="3">
    <source>
        <dbReference type="SAM" id="Coils"/>
    </source>
</evidence>
<keyword evidence="2 3" id="KW-0175">Coiled coil</keyword>
<sequence length="363" mass="39807">MSFVYNSRLQPSTPPAQAESELVENVSELLDIMNRAGEEVNSLEAQIATKETALLLSTCCLERLQETLRERTGGAFDVALPFFAAEDQLRVARLRREELEDELGAVLEDLSVAQGELRVAETAVGFGAHDVSLDAATSSALLMASERACAQKRRRESCERAVADCSRELQEALCRVPLAEQGAGSAAIKRAKPFVSQWRAAQFDVDGVRAELDELVRLSVAAKAHHKAAMRALEEISTSVHELRRGGPVDRTRTKSVIDNALLMELRPSSFCSGSSTCSKGSYSSEASKERQQSAVAVMRQRFALARQRRRDRAFDTAVQQFSQGVFSTPSCGHRPARRSRRRDRFTGKQLSGGIGSEILSCS</sequence>